<dbReference type="EMBL" id="CP104013">
    <property type="protein sequence ID" value="UYP47666.1"/>
    <property type="molecule type" value="Genomic_DNA"/>
</dbReference>
<evidence type="ECO:0000256" key="1">
    <source>
        <dbReference type="SAM" id="Phobius"/>
    </source>
</evidence>
<reference evidence="2" key="1">
    <citation type="submission" date="2022-09" db="EMBL/GenBank/DDBJ databases">
        <title>Actin cytoskeleton and complex cell architecture in an #Asgard archaeon.</title>
        <authorList>
            <person name="Ponce Toledo R.I."/>
            <person name="Schleper C."/>
            <person name="Rodrigues Oliveira T."/>
            <person name="Wollweber F."/>
            <person name="Xu J."/>
            <person name="Rittmann S."/>
            <person name="Klingl A."/>
            <person name="Pilhofer M."/>
        </authorList>
    </citation>
    <scope>NUCLEOTIDE SEQUENCE</scope>
    <source>
        <strain evidence="2">B-35</strain>
    </source>
</reference>
<accession>A0ABY6HVW7</accession>
<keyword evidence="1" id="KW-0812">Transmembrane</keyword>
<evidence type="ECO:0000313" key="2">
    <source>
        <dbReference type="EMBL" id="UYP47666.1"/>
    </source>
</evidence>
<sequence>MNSSKQIQKTVKITLIMIWISSLQILVGSQSVKAETENETYLPEEFIMQQNASRLYLTDLTMNDTWFLNCTAKYQGIFYLYLYNARPTNENFLTENTEYPEIGGALVAYNETPTEVFSAKLNDTVHTITLEYKAPADSLYYLEIRLIENGPDTFVLKSKINNQYKDVQAYYIPFIPGYPSIFIITTATLTIIILRRKAKQNLAKRKN</sequence>
<gene>
    <name evidence="2" type="ORF">NEF87_003951</name>
</gene>
<keyword evidence="3" id="KW-1185">Reference proteome</keyword>
<keyword evidence="1" id="KW-1133">Transmembrane helix</keyword>
<protein>
    <submittedName>
        <fullName evidence="2">Uncharacterized protein</fullName>
    </submittedName>
</protein>
<organism evidence="2 3">
    <name type="scientific">Candidatus Lokiarchaeum ossiferum</name>
    <dbReference type="NCBI Taxonomy" id="2951803"/>
    <lineage>
        <taxon>Archaea</taxon>
        <taxon>Promethearchaeati</taxon>
        <taxon>Promethearchaeota</taxon>
        <taxon>Promethearchaeia</taxon>
        <taxon>Promethearchaeales</taxon>
        <taxon>Promethearchaeaceae</taxon>
        <taxon>Candidatus Lokiarchaeum</taxon>
    </lineage>
</organism>
<feature type="transmembrane region" description="Helical" evidence="1">
    <location>
        <begin position="170"/>
        <end position="194"/>
    </location>
</feature>
<keyword evidence="1" id="KW-0472">Membrane</keyword>
<evidence type="ECO:0000313" key="3">
    <source>
        <dbReference type="Proteomes" id="UP001208689"/>
    </source>
</evidence>
<name>A0ABY6HVW7_9ARCH</name>
<dbReference type="NCBIfam" id="NF033507">
    <property type="entry name" value="Loki-CTERM"/>
    <property type="match status" value="1"/>
</dbReference>
<proteinExistence type="predicted"/>
<dbReference type="Proteomes" id="UP001208689">
    <property type="component" value="Chromosome"/>
</dbReference>